<dbReference type="RefSeq" id="WP_345399819.1">
    <property type="nucleotide sequence ID" value="NZ_BAABLA010000094.1"/>
</dbReference>
<feature type="chain" id="PRO_5045968037" description="Copper(I)-binding protein" evidence="2">
    <location>
        <begin position="28"/>
        <end position="197"/>
    </location>
</feature>
<evidence type="ECO:0000313" key="3">
    <source>
        <dbReference type="EMBL" id="MFC6866342.1"/>
    </source>
</evidence>
<evidence type="ECO:0000256" key="2">
    <source>
        <dbReference type="SAM" id="SignalP"/>
    </source>
</evidence>
<evidence type="ECO:0000313" key="4">
    <source>
        <dbReference type="Proteomes" id="UP001596337"/>
    </source>
</evidence>
<name>A0ABW2BVU6_9PSEU</name>
<reference evidence="4" key="1">
    <citation type="journal article" date="2019" name="Int. J. Syst. Evol. Microbiol.">
        <title>The Global Catalogue of Microorganisms (GCM) 10K type strain sequencing project: providing services to taxonomists for standard genome sequencing and annotation.</title>
        <authorList>
            <consortium name="The Broad Institute Genomics Platform"/>
            <consortium name="The Broad Institute Genome Sequencing Center for Infectious Disease"/>
            <person name="Wu L."/>
            <person name="Ma J."/>
        </authorList>
    </citation>
    <scope>NUCLEOTIDE SEQUENCE [LARGE SCALE GENOMIC DNA]</scope>
    <source>
        <strain evidence="4">KCTC 32255</strain>
    </source>
</reference>
<dbReference type="InterPro" id="IPR007410">
    <property type="entry name" value="LpqE-like"/>
</dbReference>
<sequence length="197" mass="20221">MRQQNGRSFGRRLAVATLGVAAGALLAGCSAGQITQTDTQLAAVNGGGATAGQLSVNNAAFAYPEDDQRVWLEGSDVPLTMTIVNNGESSDELSSISTPISRDVVIDGDTTIRAHKALTIDGGTAEAPNPPGGEIAAGEVGTATATLRNINRDLFPGQVVTVTLTFADAGTVDLRVPIESPDEPRTAEPHSESDSAH</sequence>
<feature type="region of interest" description="Disordered" evidence="1">
    <location>
        <begin position="175"/>
        <end position="197"/>
    </location>
</feature>
<proteinExistence type="predicted"/>
<dbReference type="SUPFAM" id="SSF110087">
    <property type="entry name" value="DR1885-like metal-binding protein"/>
    <property type="match status" value="1"/>
</dbReference>
<comment type="caution">
    <text evidence="3">The sequence shown here is derived from an EMBL/GenBank/DDBJ whole genome shotgun (WGS) entry which is preliminary data.</text>
</comment>
<evidence type="ECO:0008006" key="5">
    <source>
        <dbReference type="Google" id="ProtNLM"/>
    </source>
</evidence>
<feature type="compositionally biased region" description="Basic and acidic residues" evidence="1">
    <location>
        <begin position="182"/>
        <end position="197"/>
    </location>
</feature>
<dbReference type="Gene3D" id="2.60.40.1890">
    <property type="entry name" value="PCu(A)C copper chaperone"/>
    <property type="match status" value="1"/>
</dbReference>
<dbReference type="InterPro" id="IPR036182">
    <property type="entry name" value="PCuAC_sf"/>
</dbReference>
<organism evidence="3 4">
    <name type="scientific">Haloechinothrix salitolerans</name>
    <dbReference type="NCBI Taxonomy" id="926830"/>
    <lineage>
        <taxon>Bacteria</taxon>
        <taxon>Bacillati</taxon>
        <taxon>Actinomycetota</taxon>
        <taxon>Actinomycetes</taxon>
        <taxon>Pseudonocardiales</taxon>
        <taxon>Pseudonocardiaceae</taxon>
        <taxon>Haloechinothrix</taxon>
    </lineage>
</organism>
<gene>
    <name evidence="3" type="ORF">ACFQGD_04215</name>
</gene>
<accession>A0ABW2BVU6</accession>
<dbReference type="Pfam" id="PF04314">
    <property type="entry name" value="PCuAC"/>
    <property type="match status" value="1"/>
</dbReference>
<keyword evidence="4" id="KW-1185">Reference proteome</keyword>
<evidence type="ECO:0000256" key="1">
    <source>
        <dbReference type="SAM" id="MobiDB-lite"/>
    </source>
</evidence>
<dbReference type="Proteomes" id="UP001596337">
    <property type="component" value="Unassembled WGS sequence"/>
</dbReference>
<keyword evidence="2" id="KW-0732">Signal</keyword>
<dbReference type="EMBL" id="JBHSXX010000001">
    <property type="protein sequence ID" value="MFC6866342.1"/>
    <property type="molecule type" value="Genomic_DNA"/>
</dbReference>
<feature type="signal peptide" evidence="2">
    <location>
        <begin position="1"/>
        <end position="27"/>
    </location>
</feature>
<dbReference type="PROSITE" id="PS51257">
    <property type="entry name" value="PROKAR_LIPOPROTEIN"/>
    <property type="match status" value="1"/>
</dbReference>
<protein>
    <recommendedName>
        <fullName evidence="5">Copper(I)-binding protein</fullName>
    </recommendedName>
</protein>